<dbReference type="EMBL" id="JANEYG010000057">
    <property type="protein sequence ID" value="KAJ8915166.1"/>
    <property type="molecule type" value="Genomic_DNA"/>
</dbReference>
<dbReference type="PRINTS" id="PR00660">
    <property type="entry name" value="ERLUMENR"/>
</dbReference>
<evidence type="ECO:0000313" key="13">
    <source>
        <dbReference type="Proteomes" id="UP001159042"/>
    </source>
</evidence>
<evidence type="ECO:0000256" key="3">
    <source>
        <dbReference type="ARBA" id="ARBA00022448"/>
    </source>
</evidence>
<feature type="transmembrane region" description="Helical" evidence="11">
    <location>
        <begin position="91"/>
        <end position="110"/>
    </location>
</feature>
<evidence type="ECO:0000256" key="8">
    <source>
        <dbReference type="ARBA" id="ARBA00022989"/>
    </source>
</evidence>
<feature type="transmembrane region" description="Helical" evidence="11">
    <location>
        <begin position="57"/>
        <end position="79"/>
    </location>
</feature>
<dbReference type="GO" id="GO:0006621">
    <property type="term" value="P:protein retention in ER lumen"/>
    <property type="evidence" value="ECO:0007669"/>
    <property type="project" value="InterPro"/>
</dbReference>
<accession>A0AAV8VLE2</accession>
<organism evidence="12 13">
    <name type="scientific">Exocentrus adspersus</name>
    <dbReference type="NCBI Taxonomy" id="1586481"/>
    <lineage>
        <taxon>Eukaryota</taxon>
        <taxon>Metazoa</taxon>
        <taxon>Ecdysozoa</taxon>
        <taxon>Arthropoda</taxon>
        <taxon>Hexapoda</taxon>
        <taxon>Insecta</taxon>
        <taxon>Pterygota</taxon>
        <taxon>Neoptera</taxon>
        <taxon>Endopterygota</taxon>
        <taxon>Coleoptera</taxon>
        <taxon>Polyphaga</taxon>
        <taxon>Cucujiformia</taxon>
        <taxon>Chrysomeloidea</taxon>
        <taxon>Cerambycidae</taxon>
        <taxon>Lamiinae</taxon>
        <taxon>Acanthocinini</taxon>
        <taxon>Exocentrus</taxon>
    </lineage>
</organism>
<dbReference type="GO" id="GO:0005789">
    <property type="term" value="C:endoplasmic reticulum membrane"/>
    <property type="evidence" value="ECO:0007669"/>
    <property type="project" value="UniProtKB-SubCell"/>
</dbReference>
<evidence type="ECO:0000256" key="11">
    <source>
        <dbReference type="SAM" id="Phobius"/>
    </source>
</evidence>
<dbReference type="InterPro" id="IPR000133">
    <property type="entry name" value="ER_ret_rcpt"/>
</dbReference>
<evidence type="ECO:0000256" key="7">
    <source>
        <dbReference type="ARBA" id="ARBA00022927"/>
    </source>
</evidence>
<evidence type="ECO:0000256" key="4">
    <source>
        <dbReference type="ARBA" id="ARBA00022692"/>
    </source>
</evidence>
<keyword evidence="9 11" id="KW-0472">Membrane</keyword>
<dbReference type="PANTHER" id="PTHR10585">
    <property type="entry name" value="ER LUMEN PROTEIN RETAINING RECEPTOR"/>
    <property type="match status" value="1"/>
</dbReference>
<evidence type="ECO:0000313" key="12">
    <source>
        <dbReference type="EMBL" id="KAJ8915166.1"/>
    </source>
</evidence>
<reference evidence="12 13" key="1">
    <citation type="journal article" date="2023" name="Insect Mol. Biol.">
        <title>Genome sequencing provides insights into the evolution of gene families encoding plant cell wall-degrading enzymes in longhorned beetles.</title>
        <authorList>
            <person name="Shin N.R."/>
            <person name="Okamura Y."/>
            <person name="Kirsch R."/>
            <person name="Pauchet Y."/>
        </authorList>
    </citation>
    <scope>NUCLEOTIDE SEQUENCE [LARGE SCALE GENOMIC DNA]</scope>
    <source>
        <strain evidence="12">EAD_L_NR</strain>
    </source>
</reference>
<keyword evidence="4 11" id="KW-0812">Transmembrane</keyword>
<evidence type="ECO:0000256" key="6">
    <source>
        <dbReference type="ARBA" id="ARBA00022892"/>
    </source>
</evidence>
<name>A0AAV8VLE2_9CUCU</name>
<keyword evidence="7" id="KW-0653">Protein transport</keyword>
<comment type="similarity">
    <text evidence="2">Belongs to the ERD2 family.</text>
</comment>
<keyword evidence="8 11" id="KW-1133">Transmembrane helix</keyword>
<evidence type="ECO:0000256" key="5">
    <source>
        <dbReference type="ARBA" id="ARBA00022824"/>
    </source>
</evidence>
<feature type="transmembrane region" description="Helical" evidence="11">
    <location>
        <begin position="204"/>
        <end position="224"/>
    </location>
</feature>
<keyword evidence="13" id="KW-1185">Reference proteome</keyword>
<dbReference type="AlphaFoldDB" id="A0AAV8VLE2"/>
<dbReference type="Proteomes" id="UP001159042">
    <property type="component" value="Unassembled WGS sequence"/>
</dbReference>
<sequence>MTFDPLGHIYYPDTLTWSKQVAKEAARSDLGVVDCLCILEIVLFAFVQFLLAMPMNGYRITADTLHVLAVLCLLFKLILTKKCGAFSGKSQFLFLTVYTLRYLDLFTYYISAYNTIMKIFFILSHFAIVIMIFFIFRKTYRRDEDAFRAELLVVPCFLVSLWFGYRENLPPFEVLWRFSIYLESVAIIPQLYMIIKTRQVEKIVLLYLFLLGNYRLFYDFNWIYRYIFESHFDKVSTVGGIIYVSVYVTALILSVFLRVKIVDSVQGELYKQNIFIISHNDNEPVTAGLIKQEKEIASEQISPEMQKV</sequence>
<protein>
    <recommendedName>
        <fullName evidence="14">ER lumen protein-retaining receptor</fullName>
    </recommendedName>
</protein>
<keyword evidence="10" id="KW-0675">Receptor</keyword>
<feature type="transmembrane region" description="Helical" evidence="11">
    <location>
        <begin position="236"/>
        <end position="257"/>
    </location>
</feature>
<feature type="transmembrane region" description="Helical" evidence="11">
    <location>
        <begin position="116"/>
        <end position="135"/>
    </location>
</feature>
<feature type="transmembrane region" description="Helical" evidence="11">
    <location>
        <begin position="30"/>
        <end position="51"/>
    </location>
</feature>
<evidence type="ECO:0000256" key="10">
    <source>
        <dbReference type="ARBA" id="ARBA00023170"/>
    </source>
</evidence>
<keyword evidence="3" id="KW-0813">Transport</keyword>
<keyword evidence="6" id="KW-0931">ER-Golgi transport</keyword>
<evidence type="ECO:0008006" key="14">
    <source>
        <dbReference type="Google" id="ProtNLM"/>
    </source>
</evidence>
<comment type="caution">
    <text evidence="12">The sequence shown here is derived from an EMBL/GenBank/DDBJ whole genome shotgun (WGS) entry which is preliminary data.</text>
</comment>
<dbReference type="Pfam" id="PF00810">
    <property type="entry name" value="ER_lumen_recept"/>
    <property type="match status" value="1"/>
</dbReference>
<proteinExistence type="inferred from homology"/>
<gene>
    <name evidence="12" type="ORF">NQ315_000418</name>
</gene>
<evidence type="ECO:0000256" key="1">
    <source>
        <dbReference type="ARBA" id="ARBA00004477"/>
    </source>
</evidence>
<dbReference type="GO" id="GO:0016192">
    <property type="term" value="P:vesicle-mediated transport"/>
    <property type="evidence" value="ECO:0007669"/>
    <property type="project" value="UniProtKB-KW"/>
</dbReference>
<dbReference type="GO" id="GO:0046923">
    <property type="term" value="F:ER retention sequence binding"/>
    <property type="evidence" value="ECO:0007669"/>
    <property type="project" value="InterPro"/>
</dbReference>
<dbReference type="GO" id="GO:0015031">
    <property type="term" value="P:protein transport"/>
    <property type="evidence" value="ECO:0007669"/>
    <property type="project" value="UniProtKB-KW"/>
</dbReference>
<comment type="subcellular location">
    <subcellularLocation>
        <location evidence="1">Endoplasmic reticulum membrane</location>
        <topology evidence="1">Multi-pass membrane protein</topology>
    </subcellularLocation>
</comment>
<keyword evidence="5" id="KW-0256">Endoplasmic reticulum</keyword>
<evidence type="ECO:0000256" key="9">
    <source>
        <dbReference type="ARBA" id="ARBA00023136"/>
    </source>
</evidence>
<evidence type="ECO:0000256" key="2">
    <source>
        <dbReference type="ARBA" id="ARBA00010120"/>
    </source>
</evidence>